<evidence type="ECO:0000256" key="2">
    <source>
        <dbReference type="SAM" id="Phobius"/>
    </source>
</evidence>
<keyword evidence="2" id="KW-1133">Transmembrane helix</keyword>
<keyword evidence="2" id="KW-0812">Transmembrane</keyword>
<feature type="compositionally biased region" description="Basic and acidic residues" evidence="1">
    <location>
        <begin position="52"/>
        <end position="66"/>
    </location>
</feature>
<protein>
    <submittedName>
        <fullName evidence="3">Uncharacterized protein</fullName>
    </submittedName>
</protein>
<dbReference type="EMBL" id="RCSS01000167">
    <property type="protein sequence ID" value="RVD92657.1"/>
    <property type="molecule type" value="Genomic_DNA"/>
</dbReference>
<keyword evidence="2" id="KW-0472">Membrane</keyword>
<accession>A0A437ANQ6</accession>
<name>A0A437ANQ6_9MICR</name>
<dbReference type="AlphaFoldDB" id="A0A437ANQ6"/>
<sequence>MKIKNQFYGVTSVLLGVFFVVLACYILLNTIFSKKINDERKKNIQTSSNNPDKLKEIPEMSDKEESSEPEIFNDVWIGFHKRKNK</sequence>
<evidence type="ECO:0000313" key="4">
    <source>
        <dbReference type="Proteomes" id="UP000282876"/>
    </source>
</evidence>
<evidence type="ECO:0000256" key="1">
    <source>
        <dbReference type="SAM" id="MobiDB-lite"/>
    </source>
</evidence>
<reference evidence="3 4" key="1">
    <citation type="submission" date="2018-10" db="EMBL/GenBank/DDBJ databases">
        <title>Draft genome sequence of the microsporidian Tubulinosema ratisbonensis.</title>
        <authorList>
            <person name="Polonais V."/>
            <person name="Peyretaillade E."/>
            <person name="Niehus S."/>
            <person name="Wawrzyniak I."/>
            <person name="Franchet A."/>
            <person name="Gaspin C."/>
            <person name="Reichstadt M."/>
            <person name="Belser C."/>
            <person name="Labadie K."/>
            <person name="Delbac F."/>
            <person name="Ferrandon D."/>
        </authorList>
    </citation>
    <scope>NUCLEOTIDE SEQUENCE [LARGE SCALE GENOMIC DNA]</scope>
    <source>
        <strain evidence="3 4">Franzen</strain>
    </source>
</reference>
<organism evidence="3 4">
    <name type="scientific">Tubulinosema ratisbonensis</name>
    <dbReference type="NCBI Taxonomy" id="291195"/>
    <lineage>
        <taxon>Eukaryota</taxon>
        <taxon>Fungi</taxon>
        <taxon>Fungi incertae sedis</taxon>
        <taxon>Microsporidia</taxon>
        <taxon>Tubulinosematoidea</taxon>
        <taxon>Tubulinosematidae</taxon>
        <taxon>Tubulinosema</taxon>
    </lineage>
</organism>
<dbReference type="Proteomes" id="UP000282876">
    <property type="component" value="Unassembled WGS sequence"/>
</dbReference>
<comment type="caution">
    <text evidence="3">The sequence shown here is derived from an EMBL/GenBank/DDBJ whole genome shotgun (WGS) entry which is preliminary data.</text>
</comment>
<feature type="transmembrane region" description="Helical" evidence="2">
    <location>
        <begin position="6"/>
        <end position="32"/>
    </location>
</feature>
<gene>
    <name evidence="3" type="ORF">TUBRATIS_008220</name>
</gene>
<feature type="region of interest" description="Disordered" evidence="1">
    <location>
        <begin position="42"/>
        <end position="68"/>
    </location>
</feature>
<dbReference type="VEuPathDB" id="MicrosporidiaDB:TUBRATIS_008220"/>
<dbReference type="PROSITE" id="PS51257">
    <property type="entry name" value="PROKAR_LIPOPROTEIN"/>
    <property type="match status" value="1"/>
</dbReference>
<proteinExistence type="predicted"/>
<evidence type="ECO:0000313" key="3">
    <source>
        <dbReference type="EMBL" id="RVD92657.1"/>
    </source>
</evidence>
<keyword evidence="4" id="KW-1185">Reference proteome</keyword>